<comment type="caution">
    <text evidence="3">The sequence shown here is derived from an EMBL/GenBank/DDBJ whole genome shotgun (WGS) entry which is preliminary data.</text>
</comment>
<dbReference type="GO" id="GO:0006313">
    <property type="term" value="P:DNA transposition"/>
    <property type="evidence" value="ECO:0007669"/>
    <property type="project" value="InterPro"/>
</dbReference>
<proteinExistence type="predicted"/>
<accession>A0A7C2IQ11</accession>
<dbReference type="InterPro" id="IPR003346">
    <property type="entry name" value="Transposase_20"/>
</dbReference>
<dbReference type="Pfam" id="PF01548">
    <property type="entry name" value="DEDD_Tnp_IS110"/>
    <property type="match status" value="1"/>
</dbReference>
<evidence type="ECO:0000259" key="2">
    <source>
        <dbReference type="Pfam" id="PF02371"/>
    </source>
</evidence>
<feature type="domain" description="Transposase IS110-like N-terminal" evidence="1">
    <location>
        <begin position="9"/>
        <end position="156"/>
    </location>
</feature>
<sequence length="411" mass="46347">MEVVHERCCGLDVHKEKVVACLITPGEKGQAQKQTRTFGTMTEELLALCEWLKANGCTHVAMESTGVYWKPVYNILEGSVEILLVNAQHIKAIPGRKTDVRDAEWIADLLRHGLLRGSFIPPRPVRELRDLTRYREALVKERVREIQRLQKILEDTNIKLSVVVTDITGVSARAILEALVEGSSDPKVMAELAKGRLRSKIWELERALKGVLRSHHRLIIAQQLAHIDFLDEAIEKINIEIKERMRPFEEEARRLTTIHGVKERAAEKIIAEIGVNTEHFPTAAHLASWAGVCPGNNESAGKRKSGKTRKGNIYLRSALIEAARAAARTRNSYFNAQYHRLVARRGKNKAIVAVAHSLLVVIYHILKDGTVYNDLGIDHFDRTNSQRLKNRLIKRLESLGYKVTVEENAAA</sequence>
<dbReference type="PANTHER" id="PTHR33055">
    <property type="entry name" value="TRANSPOSASE FOR INSERTION SEQUENCE ELEMENT IS1111A"/>
    <property type="match status" value="1"/>
</dbReference>
<reference evidence="3" key="1">
    <citation type="journal article" date="2020" name="mSystems">
        <title>Genome- and Community-Level Interaction Insights into Carbon Utilization and Element Cycling Functions of Hydrothermarchaeota in Hydrothermal Sediment.</title>
        <authorList>
            <person name="Zhou Z."/>
            <person name="Liu Y."/>
            <person name="Xu W."/>
            <person name="Pan J."/>
            <person name="Luo Z.H."/>
            <person name="Li M."/>
        </authorList>
    </citation>
    <scope>NUCLEOTIDE SEQUENCE [LARGE SCALE GENOMIC DNA]</scope>
    <source>
        <strain evidence="3">SpSt-300</strain>
    </source>
</reference>
<dbReference type="Pfam" id="PF02371">
    <property type="entry name" value="Transposase_20"/>
    <property type="match status" value="1"/>
</dbReference>
<evidence type="ECO:0000313" key="3">
    <source>
        <dbReference type="EMBL" id="HEL66158.1"/>
    </source>
</evidence>
<protein>
    <submittedName>
        <fullName evidence="3">IS110 family transposase</fullName>
    </submittedName>
</protein>
<gene>
    <name evidence="3" type="ORF">ENQ34_05725</name>
</gene>
<dbReference type="InterPro" id="IPR047650">
    <property type="entry name" value="Transpos_IS110"/>
</dbReference>
<name>A0A7C2IQ11_9THEO</name>
<dbReference type="GO" id="GO:0003677">
    <property type="term" value="F:DNA binding"/>
    <property type="evidence" value="ECO:0007669"/>
    <property type="project" value="InterPro"/>
</dbReference>
<organism evidence="3">
    <name type="scientific">Ammonifex degensii</name>
    <dbReference type="NCBI Taxonomy" id="42838"/>
    <lineage>
        <taxon>Bacteria</taxon>
        <taxon>Bacillati</taxon>
        <taxon>Bacillota</taxon>
        <taxon>Clostridia</taxon>
        <taxon>Thermoanaerobacterales</taxon>
        <taxon>Thermoanaerobacteraceae</taxon>
        <taxon>Ammonifex</taxon>
    </lineage>
</organism>
<dbReference type="AlphaFoldDB" id="A0A7C2IQ11"/>
<dbReference type="PANTHER" id="PTHR33055:SF15">
    <property type="entry name" value="TRANSPOSASE-RELATED"/>
    <property type="match status" value="1"/>
</dbReference>
<dbReference type="NCBIfam" id="NF033542">
    <property type="entry name" value="transpos_IS110"/>
    <property type="match status" value="1"/>
</dbReference>
<dbReference type="GO" id="GO:0004803">
    <property type="term" value="F:transposase activity"/>
    <property type="evidence" value="ECO:0007669"/>
    <property type="project" value="InterPro"/>
</dbReference>
<feature type="domain" description="Transposase IS116/IS110/IS902 C-terminal" evidence="2">
    <location>
        <begin position="253"/>
        <end position="339"/>
    </location>
</feature>
<dbReference type="EMBL" id="DSMU01000364">
    <property type="protein sequence ID" value="HEL66158.1"/>
    <property type="molecule type" value="Genomic_DNA"/>
</dbReference>
<dbReference type="InterPro" id="IPR002525">
    <property type="entry name" value="Transp_IS110-like_N"/>
</dbReference>
<evidence type="ECO:0000259" key="1">
    <source>
        <dbReference type="Pfam" id="PF01548"/>
    </source>
</evidence>